<evidence type="ECO:0000256" key="7">
    <source>
        <dbReference type="ARBA" id="ARBA00023004"/>
    </source>
</evidence>
<evidence type="ECO:0000256" key="8">
    <source>
        <dbReference type="ARBA" id="ARBA00023014"/>
    </source>
</evidence>
<organism evidence="10">
    <name type="scientific">uncultured Desulfobacterium sp</name>
    <dbReference type="NCBI Taxonomy" id="201089"/>
    <lineage>
        <taxon>Bacteria</taxon>
        <taxon>Pseudomonadati</taxon>
        <taxon>Thermodesulfobacteriota</taxon>
        <taxon>Desulfobacteria</taxon>
        <taxon>Desulfobacterales</taxon>
        <taxon>Desulfobacteriaceae</taxon>
        <taxon>Desulfobacterium</taxon>
        <taxon>environmental samples</taxon>
    </lineage>
</organism>
<reference evidence="10" key="1">
    <citation type="submission" date="2018-01" db="EMBL/GenBank/DDBJ databases">
        <authorList>
            <person name="Regsiter A."/>
            <person name="William W."/>
        </authorList>
    </citation>
    <scope>NUCLEOTIDE SEQUENCE</scope>
    <source>
        <strain evidence="10">TRIP AH-1</strain>
    </source>
</reference>
<dbReference type="PRINTS" id="PR00368">
    <property type="entry name" value="FADPNR"/>
</dbReference>
<evidence type="ECO:0000256" key="2">
    <source>
        <dbReference type="ARBA" id="ARBA00006561"/>
    </source>
</evidence>
<dbReference type="EMBL" id="OJIN01000184">
    <property type="protein sequence ID" value="SPD75085.1"/>
    <property type="molecule type" value="Genomic_DNA"/>
</dbReference>
<keyword evidence="7" id="KW-0408">Iron</keyword>
<evidence type="ECO:0000256" key="6">
    <source>
        <dbReference type="ARBA" id="ARBA00023002"/>
    </source>
</evidence>
<keyword evidence="5" id="KW-0285">Flavoprotein</keyword>
<dbReference type="SUPFAM" id="SSF51971">
    <property type="entry name" value="Nucleotide-binding domain"/>
    <property type="match status" value="1"/>
</dbReference>
<keyword evidence="3" id="KW-0004">4Fe-4S</keyword>
<gene>
    <name evidence="10" type="ORF">PITCH_A420046</name>
</gene>
<proteinExistence type="inferred from homology"/>
<accession>A0A445N036</accession>
<evidence type="ECO:0000256" key="1">
    <source>
        <dbReference type="ARBA" id="ARBA00001974"/>
    </source>
</evidence>
<evidence type="ECO:0000313" key="10">
    <source>
        <dbReference type="EMBL" id="SPD75085.1"/>
    </source>
</evidence>
<dbReference type="GO" id="GO:0016491">
    <property type="term" value="F:oxidoreductase activity"/>
    <property type="evidence" value="ECO:0007669"/>
    <property type="project" value="UniProtKB-KW"/>
</dbReference>
<dbReference type="Pfam" id="PF12831">
    <property type="entry name" value="FAD_oxidored"/>
    <property type="match status" value="1"/>
</dbReference>
<dbReference type="Gene3D" id="3.50.50.60">
    <property type="entry name" value="FAD/NAD(P)-binding domain"/>
    <property type="match status" value="1"/>
</dbReference>
<feature type="domain" description="4Fe-4S ferredoxin-type" evidence="9">
    <location>
        <begin position="528"/>
        <end position="557"/>
    </location>
</feature>
<dbReference type="PANTHER" id="PTHR43498:SF1">
    <property type="entry name" value="COB--COM HETERODISULFIDE REDUCTASE IRON-SULFUR SUBUNIT A"/>
    <property type="match status" value="1"/>
</dbReference>
<dbReference type="GO" id="GO:0051539">
    <property type="term" value="F:4 iron, 4 sulfur cluster binding"/>
    <property type="evidence" value="ECO:0007669"/>
    <property type="project" value="UniProtKB-KW"/>
</dbReference>
<dbReference type="Pfam" id="PF02662">
    <property type="entry name" value="FlpD"/>
    <property type="match status" value="1"/>
</dbReference>
<dbReference type="InterPro" id="IPR036188">
    <property type="entry name" value="FAD/NAD-bd_sf"/>
</dbReference>
<evidence type="ECO:0000259" key="9">
    <source>
        <dbReference type="PROSITE" id="PS51379"/>
    </source>
</evidence>
<dbReference type="InterPro" id="IPR039650">
    <property type="entry name" value="HdrA-like"/>
</dbReference>
<dbReference type="GO" id="GO:0046872">
    <property type="term" value="F:metal ion binding"/>
    <property type="evidence" value="ECO:0007669"/>
    <property type="project" value="UniProtKB-KW"/>
</dbReference>
<name>A0A445N036_9BACT</name>
<evidence type="ECO:0000256" key="3">
    <source>
        <dbReference type="ARBA" id="ARBA00022485"/>
    </source>
</evidence>
<dbReference type="Pfam" id="PF13187">
    <property type="entry name" value="Fer4_9"/>
    <property type="match status" value="1"/>
</dbReference>
<dbReference type="InterPro" id="IPR017896">
    <property type="entry name" value="4Fe4S_Fe-S-bd"/>
</dbReference>
<keyword evidence="6" id="KW-0560">Oxidoreductase</keyword>
<feature type="domain" description="4Fe-4S ferredoxin-type" evidence="9">
    <location>
        <begin position="558"/>
        <end position="587"/>
    </location>
</feature>
<dbReference type="SUPFAM" id="SSF54862">
    <property type="entry name" value="4Fe-4S ferredoxins"/>
    <property type="match status" value="1"/>
</dbReference>
<comment type="similarity">
    <text evidence="2">Belongs to the HdrA family.</text>
</comment>
<dbReference type="InterPro" id="IPR017900">
    <property type="entry name" value="4Fe4S_Fe_S_CS"/>
</dbReference>
<sequence length="743" mass="81096">MDKNIGIYICTGCGIGDMLDCDPIAEMASDEYSVSICKNHPFLCGAEGVDLIKKDIEGEGVNTIIIAACSPRVNYDVFDFGQDKIIERVNFREHVAWSQAEKDENTQMLAEDYIKMACAKIGRTDLPEPFKAEEEYSKDILVVGGGVAGMTAALETAKAGYNAILVEKDPKLGGFLAKMKKNVTLPYKDISDTGAEAMIKAVSDNPKIKVYTSAAVEKISGGPGIFSVEIKANGNSATERAGAIVQATGWVPYDANKLGHLGYGKFKNVITNVEMEEMAAAGKITRPSDGKDVKNVLFIQCAGSRDPEHLPYCSSSCCLVSMKQATYVKEQNPEAVNYILYKDIRTVGQSEDFYRKAQMDGNVFIRGSVEEVGESGGNLYVSANDELLGEKIKIEELDLVVLAVGMVPRSLPAEIPKIKAPSDSKEADADGMIEVKPDSGFFATSALNLAYRQGPELPTLKYGFPDSHFICFPYETRRTGIYSAGCIRRPMEVGKAKDDATGAAMKAIQCIEATSIGMAVHPRAGDISYPEFNMSRCTQCKRCTEECPFGAINEDEKGNPLPSPTRCRRCGTCMGACPERIISFKNYSVGMIGDMLKAVSVPEEDEEKPRVIVFVCENDAYPAVDMAGIKKMNWSPYVRFVPVRCLGSIALVWVADALARGIDGLLFMGCRHGDDYQCHFVKGSELANTRLSKVSETLDRLSLESDRVKFIEVGITDCDKVPAIISEFMETIESVGPNPYKGW</sequence>
<keyword evidence="8" id="KW-0411">Iron-sulfur</keyword>
<dbReference type="Gene3D" id="3.30.70.20">
    <property type="match status" value="1"/>
</dbReference>
<dbReference type="InterPro" id="IPR003813">
    <property type="entry name" value="MvhD/FlpD"/>
</dbReference>
<protein>
    <submittedName>
        <fullName evidence="10">4Fe-4S binding domain protein</fullName>
    </submittedName>
</protein>
<dbReference type="PROSITE" id="PS51379">
    <property type="entry name" value="4FE4S_FER_2"/>
    <property type="match status" value="2"/>
</dbReference>
<dbReference type="PROSITE" id="PS00198">
    <property type="entry name" value="4FE4S_FER_1"/>
    <property type="match status" value="2"/>
</dbReference>
<evidence type="ECO:0000256" key="5">
    <source>
        <dbReference type="ARBA" id="ARBA00022827"/>
    </source>
</evidence>
<comment type="cofactor">
    <cofactor evidence="1">
        <name>FAD</name>
        <dbReference type="ChEBI" id="CHEBI:57692"/>
    </cofactor>
</comment>
<keyword evidence="4" id="KW-0479">Metal-binding</keyword>
<dbReference type="PANTHER" id="PTHR43498">
    <property type="entry name" value="FERREDOXIN:COB-COM HETERODISULFIDE REDUCTASE SUBUNIT A"/>
    <property type="match status" value="1"/>
</dbReference>
<evidence type="ECO:0000256" key="4">
    <source>
        <dbReference type="ARBA" id="ARBA00022723"/>
    </source>
</evidence>
<dbReference type="AlphaFoldDB" id="A0A445N036"/>
<keyword evidence="5" id="KW-0274">FAD</keyword>
<dbReference type="PRINTS" id="PR00411">
    <property type="entry name" value="PNDRDTASEI"/>
</dbReference>